<name>A0AA96WVR4_9CYAN</name>
<gene>
    <name evidence="1" type="ORF">HJG54_18135</name>
</gene>
<organism evidence="1">
    <name type="scientific">Leptolyngbya sp. NK1-12</name>
    <dbReference type="NCBI Taxonomy" id="2547451"/>
    <lineage>
        <taxon>Bacteria</taxon>
        <taxon>Bacillati</taxon>
        <taxon>Cyanobacteriota</taxon>
        <taxon>Cyanophyceae</taxon>
        <taxon>Leptolyngbyales</taxon>
        <taxon>Leptolyngbyaceae</taxon>
        <taxon>Leptolyngbya group</taxon>
        <taxon>Leptolyngbya</taxon>
    </lineage>
</organism>
<accession>A0AA96WVR4</accession>
<dbReference type="EMBL" id="CP053586">
    <property type="protein sequence ID" value="WNZ24582.1"/>
    <property type="molecule type" value="Genomic_DNA"/>
</dbReference>
<dbReference type="AlphaFoldDB" id="A0AA96WVR4"/>
<dbReference type="RefSeq" id="WP_316430451.1">
    <property type="nucleotide sequence ID" value="NZ_CP053586.1"/>
</dbReference>
<proteinExistence type="predicted"/>
<reference evidence="1" key="1">
    <citation type="submission" date="2020-05" db="EMBL/GenBank/DDBJ databases">
        <authorList>
            <person name="Zhu T."/>
            <person name="Keshari N."/>
            <person name="Lu X."/>
        </authorList>
    </citation>
    <scope>NUCLEOTIDE SEQUENCE</scope>
    <source>
        <strain evidence="1">NK1-12</strain>
    </source>
</reference>
<evidence type="ECO:0000313" key="1">
    <source>
        <dbReference type="EMBL" id="WNZ24582.1"/>
    </source>
</evidence>
<protein>
    <submittedName>
        <fullName evidence="1">Uncharacterized protein</fullName>
    </submittedName>
</protein>
<sequence length="109" mass="12288">MDEAVGLDSTKFKADLEAIATLVQMVAQQHQGQSTELLAILRLLEQLHQEIRDSLFQESLPDNRQALYALLRDIETSGGWPYIHRMKLQAFLSYLSEQSAVESPAVESD</sequence>